<feature type="domain" description="ABC transmembrane type-1" evidence="9">
    <location>
        <begin position="49"/>
        <end position="234"/>
    </location>
</feature>
<proteinExistence type="inferred from homology"/>
<feature type="transmembrane region" description="Helical" evidence="8">
    <location>
        <begin position="7"/>
        <end position="27"/>
    </location>
</feature>
<dbReference type="AlphaFoldDB" id="A0A075WFQ5"/>
<keyword evidence="3 8" id="KW-0813">Transport</keyword>
<gene>
    <name evidence="10" type="ORF">AFULGI_00018570</name>
</gene>
<dbReference type="InterPro" id="IPR000515">
    <property type="entry name" value="MetI-like"/>
</dbReference>
<keyword evidence="7 8" id="KW-0472">Membrane</keyword>
<evidence type="ECO:0000256" key="6">
    <source>
        <dbReference type="ARBA" id="ARBA00022989"/>
    </source>
</evidence>
<evidence type="ECO:0000256" key="1">
    <source>
        <dbReference type="ARBA" id="ARBA00004651"/>
    </source>
</evidence>
<dbReference type="GO" id="GO:0055085">
    <property type="term" value="P:transmembrane transport"/>
    <property type="evidence" value="ECO:0007669"/>
    <property type="project" value="InterPro"/>
</dbReference>
<evidence type="ECO:0000256" key="7">
    <source>
        <dbReference type="ARBA" id="ARBA00023136"/>
    </source>
</evidence>
<keyword evidence="4" id="KW-1003">Cell membrane</keyword>
<accession>A0A075WFQ5</accession>
<reference evidence="10 11" key="1">
    <citation type="submission" date="2013-07" db="EMBL/GenBank/DDBJ databases">
        <title>Genome of Archaeoglobus fulgidus.</title>
        <authorList>
            <person name="Fiebig A."/>
            <person name="Birkeland N.-K."/>
        </authorList>
    </citation>
    <scope>NUCLEOTIDE SEQUENCE [LARGE SCALE GENOMIC DNA]</scope>
    <source>
        <strain evidence="10 11">DSM 8774</strain>
    </source>
</reference>
<dbReference type="GO" id="GO:0005886">
    <property type="term" value="C:plasma membrane"/>
    <property type="evidence" value="ECO:0007669"/>
    <property type="project" value="UniProtKB-SubCell"/>
</dbReference>
<evidence type="ECO:0000259" key="9">
    <source>
        <dbReference type="PROSITE" id="PS50928"/>
    </source>
</evidence>
<feature type="transmembrane region" description="Helical" evidence="8">
    <location>
        <begin position="163"/>
        <end position="182"/>
    </location>
</feature>
<dbReference type="InterPro" id="IPR051789">
    <property type="entry name" value="Bact_Polyamine_Transport"/>
</dbReference>
<dbReference type="HOGENOM" id="CLU_016047_3_0_2"/>
<dbReference type="PANTHER" id="PTHR43848:SF2">
    <property type="entry name" value="PUTRESCINE TRANSPORT SYSTEM PERMEASE PROTEIN POTI"/>
    <property type="match status" value="1"/>
</dbReference>
<dbReference type="SUPFAM" id="SSF161098">
    <property type="entry name" value="MetI-like"/>
    <property type="match status" value="1"/>
</dbReference>
<dbReference type="PANTHER" id="PTHR43848">
    <property type="entry name" value="PUTRESCINE TRANSPORT SYSTEM PERMEASE PROTEIN POTI"/>
    <property type="match status" value="1"/>
</dbReference>
<dbReference type="Gene3D" id="1.10.3720.10">
    <property type="entry name" value="MetI-like"/>
    <property type="match status" value="1"/>
</dbReference>
<evidence type="ECO:0000256" key="4">
    <source>
        <dbReference type="ARBA" id="ARBA00022475"/>
    </source>
</evidence>
<name>A0A075WFQ5_ARCFL</name>
<feature type="transmembrane region" description="Helical" evidence="8">
    <location>
        <begin position="84"/>
        <end position="107"/>
    </location>
</feature>
<sequence>MILRAFTIAVFAFLYIPIVIMIALSFYDDGFTLRNYQALLEDREIVSAFFNSIGVALLSTIISVILGTLAAYAFMRDQISFSALFYPPIIIPEITEAVSLLLFFIVLGFPLGFYSVLIGHTAFNIAFVFVIVSARGANLRREFEEASYILGANEFQTFRKVTLPLLMPGIIAASLIAFTLSWDNFIKTVFTTGPGFETLPLIIWSQAARGVVSPTINALASLMIVISLLLSYIYVRITVSER</sequence>
<dbReference type="Pfam" id="PF00528">
    <property type="entry name" value="BPD_transp_1"/>
    <property type="match status" value="1"/>
</dbReference>
<evidence type="ECO:0000313" key="10">
    <source>
        <dbReference type="EMBL" id="AIG98612.1"/>
    </source>
</evidence>
<evidence type="ECO:0000313" key="11">
    <source>
        <dbReference type="Proteomes" id="UP000028501"/>
    </source>
</evidence>
<organism evidence="10 11">
    <name type="scientific">Archaeoglobus fulgidus DSM 8774</name>
    <dbReference type="NCBI Taxonomy" id="1344584"/>
    <lineage>
        <taxon>Archaea</taxon>
        <taxon>Methanobacteriati</taxon>
        <taxon>Methanobacteriota</taxon>
        <taxon>Archaeoglobi</taxon>
        <taxon>Archaeoglobales</taxon>
        <taxon>Archaeoglobaceae</taxon>
        <taxon>Archaeoglobus</taxon>
    </lineage>
</organism>
<dbReference type="PROSITE" id="PS50928">
    <property type="entry name" value="ABC_TM1"/>
    <property type="match status" value="1"/>
</dbReference>
<evidence type="ECO:0000256" key="2">
    <source>
        <dbReference type="ARBA" id="ARBA00007069"/>
    </source>
</evidence>
<evidence type="ECO:0000256" key="8">
    <source>
        <dbReference type="RuleBase" id="RU363032"/>
    </source>
</evidence>
<dbReference type="EMBL" id="CP006577">
    <property type="protein sequence ID" value="AIG98612.1"/>
    <property type="molecule type" value="Genomic_DNA"/>
</dbReference>
<protein>
    <submittedName>
        <fullName evidence="10">ABC-type spermidine/putrescine transport system, permease component II</fullName>
    </submittedName>
</protein>
<dbReference type="GeneID" id="24795352"/>
<keyword evidence="5 8" id="KW-0812">Transmembrane</keyword>
<dbReference type="RefSeq" id="WP_010879103.1">
    <property type="nucleotide sequence ID" value="NZ_CP006577.1"/>
</dbReference>
<dbReference type="KEGG" id="afg:AFULGI_00018570"/>
<evidence type="ECO:0000256" key="3">
    <source>
        <dbReference type="ARBA" id="ARBA00022448"/>
    </source>
</evidence>
<feature type="transmembrane region" description="Helical" evidence="8">
    <location>
        <begin position="113"/>
        <end position="132"/>
    </location>
</feature>
<keyword evidence="6 8" id="KW-1133">Transmembrane helix</keyword>
<feature type="transmembrane region" description="Helical" evidence="8">
    <location>
        <begin position="47"/>
        <end position="72"/>
    </location>
</feature>
<feature type="transmembrane region" description="Helical" evidence="8">
    <location>
        <begin position="216"/>
        <end position="235"/>
    </location>
</feature>
<comment type="subcellular location">
    <subcellularLocation>
        <location evidence="1 8">Cell membrane</location>
        <topology evidence="1 8">Multi-pass membrane protein</topology>
    </subcellularLocation>
</comment>
<dbReference type="InterPro" id="IPR035906">
    <property type="entry name" value="MetI-like_sf"/>
</dbReference>
<dbReference type="Proteomes" id="UP000028501">
    <property type="component" value="Chromosome"/>
</dbReference>
<comment type="similarity">
    <text evidence="2">Belongs to the binding-protein-dependent transport system permease family. CysTW subfamily.</text>
</comment>
<dbReference type="CDD" id="cd06261">
    <property type="entry name" value="TM_PBP2"/>
    <property type="match status" value="1"/>
</dbReference>
<evidence type="ECO:0000256" key="5">
    <source>
        <dbReference type="ARBA" id="ARBA00022692"/>
    </source>
</evidence>